<dbReference type="GO" id="GO:0015628">
    <property type="term" value="P:protein secretion by the type II secretion system"/>
    <property type="evidence" value="ECO:0007669"/>
    <property type="project" value="TreeGrafter"/>
</dbReference>
<evidence type="ECO:0000256" key="1">
    <source>
        <dbReference type="SAM" id="Phobius"/>
    </source>
</evidence>
<feature type="domain" description="Helix-hairpin-helix DNA-binding motif class 1" evidence="2">
    <location>
        <begin position="175"/>
        <end position="194"/>
    </location>
</feature>
<reference evidence="3" key="1">
    <citation type="journal article" date="2023" name="J. Hazard. Mater.">
        <title>Anaerobic biodegradation of pyrene and benzo[a]pyrene by a new sulfate-reducing Desulforamulus aquiferis strain DSA.</title>
        <authorList>
            <person name="Zhang Z."/>
            <person name="Sun J."/>
            <person name="Gong X."/>
            <person name="Wang C."/>
            <person name="Wang H."/>
        </authorList>
    </citation>
    <scope>NUCLEOTIDE SEQUENCE</scope>
    <source>
        <strain evidence="3">DSA</strain>
    </source>
</reference>
<dbReference type="Gene3D" id="1.10.150.280">
    <property type="entry name" value="AF1531-like domain"/>
    <property type="match status" value="1"/>
</dbReference>
<organism evidence="3 4">
    <name type="scientific">Desulforamulus aquiferis</name>
    <dbReference type="NCBI Taxonomy" id="1397668"/>
    <lineage>
        <taxon>Bacteria</taxon>
        <taxon>Bacillati</taxon>
        <taxon>Bacillota</taxon>
        <taxon>Clostridia</taxon>
        <taxon>Eubacteriales</taxon>
        <taxon>Peptococcaceae</taxon>
        <taxon>Desulforamulus</taxon>
    </lineage>
</organism>
<gene>
    <name evidence="3" type="ORF">P6N53_13575</name>
</gene>
<keyword evidence="4" id="KW-1185">Reference proteome</keyword>
<dbReference type="SMART" id="SM00278">
    <property type="entry name" value="HhH1"/>
    <property type="match status" value="2"/>
</dbReference>
<comment type="caution">
    <text evidence="3">The sequence shown here is derived from an EMBL/GenBank/DDBJ whole genome shotgun (WGS) entry which is preliminary data.</text>
</comment>
<dbReference type="Proteomes" id="UP001172911">
    <property type="component" value="Unassembled WGS sequence"/>
</dbReference>
<dbReference type="InterPro" id="IPR010994">
    <property type="entry name" value="RuvA_2-like"/>
</dbReference>
<protein>
    <submittedName>
        <fullName evidence="3">ComEA family DNA-binding protein</fullName>
    </submittedName>
</protein>
<dbReference type="Pfam" id="PF12836">
    <property type="entry name" value="HHH_3"/>
    <property type="match status" value="1"/>
</dbReference>
<evidence type="ECO:0000259" key="2">
    <source>
        <dbReference type="SMART" id="SM00278"/>
    </source>
</evidence>
<dbReference type="InterPro" id="IPR051675">
    <property type="entry name" value="Endo/Exo/Phosphatase_dom_1"/>
</dbReference>
<dbReference type="AlphaFoldDB" id="A0AAW7ZGV8"/>
<keyword evidence="1" id="KW-0812">Transmembrane</keyword>
<proteinExistence type="predicted"/>
<dbReference type="PANTHER" id="PTHR21180:SF32">
    <property type="entry name" value="ENDONUCLEASE_EXONUCLEASE_PHOSPHATASE FAMILY DOMAIN-CONTAINING PROTEIN 1"/>
    <property type="match status" value="1"/>
</dbReference>
<keyword evidence="1" id="KW-1133">Transmembrane helix</keyword>
<dbReference type="Gene3D" id="3.10.560.10">
    <property type="entry name" value="Outer membrane lipoprotein wza domain like"/>
    <property type="match status" value="1"/>
</dbReference>
<dbReference type="RefSeq" id="WP_304544031.1">
    <property type="nucleotide sequence ID" value="NZ_JARPTC010000020.1"/>
</dbReference>
<dbReference type="GO" id="GO:0006281">
    <property type="term" value="P:DNA repair"/>
    <property type="evidence" value="ECO:0007669"/>
    <property type="project" value="InterPro"/>
</dbReference>
<keyword evidence="1" id="KW-0472">Membrane</keyword>
<dbReference type="PANTHER" id="PTHR21180">
    <property type="entry name" value="ENDONUCLEASE/EXONUCLEASE/PHOSPHATASE FAMILY DOMAIN-CONTAINING PROTEIN 1"/>
    <property type="match status" value="1"/>
</dbReference>
<feature type="domain" description="Helix-hairpin-helix DNA-binding motif class 1" evidence="2">
    <location>
        <begin position="145"/>
        <end position="164"/>
    </location>
</feature>
<reference evidence="3" key="2">
    <citation type="submission" date="2023-03" db="EMBL/GenBank/DDBJ databases">
        <authorList>
            <person name="Zhang Z."/>
        </authorList>
    </citation>
    <scope>NUCLEOTIDE SEQUENCE</scope>
    <source>
        <strain evidence="3">DSA</strain>
    </source>
</reference>
<accession>A0AAW7ZGV8</accession>
<dbReference type="InterPro" id="IPR019554">
    <property type="entry name" value="Soluble_ligand-bd"/>
</dbReference>
<dbReference type="InterPro" id="IPR003583">
    <property type="entry name" value="Hlx-hairpin-Hlx_DNA-bd_motif"/>
</dbReference>
<name>A0AAW7ZGV8_9FIRM</name>
<dbReference type="EMBL" id="JARPTC010000020">
    <property type="protein sequence ID" value="MDO7788256.1"/>
    <property type="molecule type" value="Genomic_DNA"/>
</dbReference>
<feature type="transmembrane region" description="Helical" evidence="1">
    <location>
        <begin position="12"/>
        <end position="29"/>
    </location>
</feature>
<dbReference type="SUPFAM" id="SSF47781">
    <property type="entry name" value="RuvA domain 2-like"/>
    <property type="match status" value="1"/>
</dbReference>
<keyword evidence="3" id="KW-0238">DNA-binding</keyword>
<dbReference type="Pfam" id="PF10531">
    <property type="entry name" value="SLBB"/>
    <property type="match status" value="1"/>
</dbReference>
<sequence>MFTIGRREQAVILIVMAILIFTAGFKWAGRAKSSVELIPAENESLQEEQIIIHVDGAVEKPGVYRLPAGSRVNDAVIQAVALTDSDLSAVNLAAPLKDGQKIVVPYLIQDLYENWPQGDTGREGVLKAPPASSSGLININNASSLELESLPGIGPALAARIIEHRQSNGPFLSIEELKNVSGIGDKKYSSIEKLITIQ</sequence>
<dbReference type="GO" id="GO:0003677">
    <property type="term" value="F:DNA binding"/>
    <property type="evidence" value="ECO:0007669"/>
    <property type="project" value="UniProtKB-KW"/>
</dbReference>
<evidence type="ECO:0000313" key="4">
    <source>
        <dbReference type="Proteomes" id="UP001172911"/>
    </source>
</evidence>
<evidence type="ECO:0000313" key="3">
    <source>
        <dbReference type="EMBL" id="MDO7788256.1"/>
    </source>
</evidence>
<dbReference type="GO" id="GO:0015627">
    <property type="term" value="C:type II protein secretion system complex"/>
    <property type="evidence" value="ECO:0007669"/>
    <property type="project" value="TreeGrafter"/>
</dbReference>